<evidence type="ECO:0000313" key="1">
    <source>
        <dbReference type="EMBL" id="HFB53093.1"/>
    </source>
</evidence>
<dbReference type="GO" id="GO:0005524">
    <property type="term" value="F:ATP binding"/>
    <property type="evidence" value="ECO:0007669"/>
    <property type="project" value="UniProtKB-KW"/>
</dbReference>
<dbReference type="SUPFAM" id="SSF52540">
    <property type="entry name" value="P-loop containing nucleoside triphosphate hydrolases"/>
    <property type="match status" value="1"/>
</dbReference>
<protein>
    <submittedName>
        <fullName evidence="1">ATP-binding protein</fullName>
    </submittedName>
</protein>
<dbReference type="InterPro" id="IPR027417">
    <property type="entry name" value="P-loop_NTPase"/>
</dbReference>
<reference evidence="1" key="1">
    <citation type="journal article" date="2020" name="mSystems">
        <title>Genome- and Community-Level Interaction Insights into Carbon Utilization and Element Cycling Functions of Hydrothermarchaeota in Hydrothermal Sediment.</title>
        <authorList>
            <person name="Zhou Z."/>
            <person name="Liu Y."/>
            <person name="Xu W."/>
            <person name="Pan J."/>
            <person name="Luo Z.H."/>
            <person name="Li M."/>
        </authorList>
    </citation>
    <scope>NUCLEOTIDE SEQUENCE [LARGE SCALE GENOMIC DNA]</scope>
    <source>
        <strain evidence="1">HyVt-507</strain>
    </source>
</reference>
<dbReference type="Gene3D" id="3.40.50.300">
    <property type="entry name" value="P-loop containing nucleotide triphosphate hydrolases"/>
    <property type="match status" value="1"/>
</dbReference>
<gene>
    <name evidence="1" type="ORF">ENJ67_00040</name>
</gene>
<keyword evidence="1" id="KW-0547">Nucleotide-binding</keyword>
<comment type="caution">
    <text evidence="1">The sequence shown here is derived from an EMBL/GenBank/DDBJ whole genome shotgun (WGS) entry which is preliminary data.</text>
</comment>
<accession>A0A7C3G2S4</accession>
<dbReference type="EMBL" id="DRNH01000003">
    <property type="protein sequence ID" value="HFB53093.1"/>
    <property type="molecule type" value="Genomic_DNA"/>
</dbReference>
<dbReference type="AlphaFoldDB" id="A0A7C3G2S4"/>
<keyword evidence="1" id="KW-0067">ATP-binding</keyword>
<sequence length="244" mass="29057">MRDTIGKYLDTIDALKLEERMLCHNTLILGEQGSGKTNLACKIRNYVIDNDVPTLYMDFANSHEDEVELRYKDEHFNYIRFEESEAFDAAFQKLVDEKKHIYMAVDPNFFARKKDERSKLSKIISQQELLDHYYYFFHDIENLNGFYTQFEDFLLYMLSFANLQKYGFTFLAQPHEIFENPHLKLLFSFLFLGKCSNANYYNTAILKTLKKNKFLYQYRTAYPTLLFNEIVSSIVKIDEYVPEL</sequence>
<dbReference type="Proteomes" id="UP000886390">
    <property type="component" value="Unassembled WGS sequence"/>
</dbReference>
<organism evidence="1">
    <name type="scientific">Sulfurimonas autotrophica</name>
    <dbReference type="NCBI Taxonomy" id="202747"/>
    <lineage>
        <taxon>Bacteria</taxon>
        <taxon>Pseudomonadati</taxon>
        <taxon>Campylobacterota</taxon>
        <taxon>Epsilonproteobacteria</taxon>
        <taxon>Campylobacterales</taxon>
        <taxon>Sulfurimonadaceae</taxon>
        <taxon>Sulfurimonas</taxon>
    </lineage>
</organism>
<proteinExistence type="predicted"/>
<name>A0A7C3G2S4_9BACT</name>